<evidence type="ECO:0000256" key="12">
    <source>
        <dbReference type="ARBA" id="ARBA00023136"/>
    </source>
</evidence>
<dbReference type="InterPro" id="IPR003849">
    <property type="entry name" value="Preprotein_translocase_YajC"/>
</dbReference>
<keyword evidence="11" id="KW-0811">Translocation</keyword>
<accession>A0ABR5ZQX1</accession>
<dbReference type="PANTHER" id="PTHR33909">
    <property type="entry name" value="SEC TRANSLOCON ACCESSORY COMPLEX SUBUNIT YAJC"/>
    <property type="match status" value="1"/>
</dbReference>
<evidence type="ECO:0000256" key="3">
    <source>
        <dbReference type="ARBA" id="ARBA00006742"/>
    </source>
</evidence>
<evidence type="ECO:0000256" key="6">
    <source>
        <dbReference type="ARBA" id="ARBA00022448"/>
    </source>
</evidence>
<dbReference type="RefSeq" id="WP_182040576.1">
    <property type="nucleotide sequence ID" value="NZ_PDLY01000001.1"/>
</dbReference>
<reference evidence="14 15" key="1">
    <citation type="submission" date="2017-10" db="EMBL/GenBank/DDBJ databases">
        <authorList>
            <person name="Jakob F."/>
        </authorList>
    </citation>
    <scope>NUCLEOTIDE SEQUENCE [LARGE SCALE GENOMIC DNA]</scope>
    <source>
        <strain evidence="14 15">TMW 2.1889</strain>
    </source>
</reference>
<evidence type="ECO:0000256" key="4">
    <source>
        <dbReference type="ARBA" id="ARBA00011718"/>
    </source>
</evidence>
<evidence type="ECO:0000256" key="5">
    <source>
        <dbReference type="ARBA" id="ARBA00014962"/>
    </source>
</evidence>
<organism evidence="14 15">
    <name type="scientific">Bombella mellum</name>
    <dbReference type="NCBI Taxonomy" id="2039288"/>
    <lineage>
        <taxon>Bacteria</taxon>
        <taxon>Pseudomonadati</taxon>
        <taxon>Pseudomonadota</taxon>
        <taxon>Alphaproteobacteria</taxon>
        <taxon>Acetobacterales</taxon>
        <taxon>Acetobacteraceae</taxon>
        <taxon>Bombella</taxon>
    </lineage>
</organism>
<comment type="function">
    <text evidence="1">The SecYEG-SecDF-YajC-YidC holo-translocon (HTL) protein secretase/insertase is a supercomplex required for protein secretion, insertion of proteins into membranes, and assembly of membrane protein complexes. While the SecYEG complex is essential for assembly of a number of proteins and complexes, the SecDF-YajC-YidC subcomplex facilitates these functions.</text>
</comment>
<evidence type="ECO:0000256" key="9">
    <source>
        <dbReference type="ARBA" id="ARBA00022927"/>
    </source>
</evidence>
<evidence type="ECO:0000256" key="10">
    <source>
        <dbReference type="ARBA" id="ARBA00022989"/>
    </source>
</evidence>
<evidence type="ECO:0000256" key="2">
    <source>
        <dbReference type="ARBA" id="ARBA00004162"/>
    </source>
</evidence>
<comment type="similarity">
    <text evidence="3">Belongs to the YajC family.</text>
</comment>
<keyword evidence="9" id="KW-0653">Protein transport</keyword>
<evidence type="ECO:0000313" key="15">
    <source>
        <dbReference type="Proteomes" id="UP000765338"/>
    </source>
</evidence>
<keyword evidence="12 13" id="KW-0472">Membrane</keyword>
<dbReference type="PANTHER" id="PTHR33909:SF1">
    <property type="entry name" value="SEC TRANSLOCON ACCESSORY COMPLEX SUBUNIT YAJC"/>
    <property type="match status" value="1"/>
</dbReference>
<dbReference type="NCBIfam" id="TIGR00739">
    <property type="entry name" value="yajC"/>
    <property type="match status" value="1"/>
</dbReference>
<keyword evidence="7" id="KW-1003">Cell membrane</keyword>
<dbReference type="Proteomes" id="UP000765338">
    <property type="component" value="Unassembled WGS sequence"/>
</dbReference>
<evidence type="ECO:0000256" key="13">
    <source>
        <dbReference type="SAM" id="Phobius"/>
    </source>
</evidence>
<evidence type="ECO:0000256" key="11">
    <source>
        <dbReference type="ARBA" id="ARBA00023010"/>
    </source>
</evidence>
<evidence type="ECO:0000256" key="7">
    <source>
        <dbReference type="ARBA" id="ARBA00022475"/>
    </source>
</evidence>
<evidence type="ECO:0000313" key="14">
    <source>
        <dbReference type="EMBL" id="MBA5726688.1"/>
    </source>
</evidence>
<name>A0ABR5ZQX1_9PROT</name>
<comment type="subcellular location">
    <subcellularLocation>
        <location evidence="2">Cell membrane</location>
        <topology evidence="2">Single-pass membrane protein</topology>
    </subcellularLocation>
</comment>
<keyword evidence="15" id="KW-1185">Reference proteome</keyword>
<dbReference type="PRINTS" id="PR01853">
    <property type="entry name" value="YAJCTRNLCASE"/>
</dbReference>
<proteinExistence type="inferred from homology"/>
<gene>
    <name evidence="14" type="primary">yajC</name>
    <name evidence="14" type="ORF">CPA56_01580</name>
</gene>
<keyword evidence="6" id="KW-0813">Transport</keyword>
<evidence type="ECO:0000256" key="8">
    <source>
        <dbReference type="ARBA" id="ARBA00022692"/>
    </source>
</evidence>
<feature type="transmembrane region" description="Helical" evidence="13">
    <location>
        <begin position="20"/>
        <end position="43"/>
    </location>
</feature>
<dbReference type="Pfam" id="PF02699">
    <property type="entry name" value="YajC"/>
    <property type="match status" value="1"/>
</dbReference>
<comment type="subunit">
    <text evidence="4">Part of the SecDF-YidC-YajC translocase complex. The SecDF-YidC-YajC translocase forms a supercomplex with SecYEG, called the holo-translocon (HTL).</text>
</comment>
<evidence type="ECO:0000256" key="1">
    <source>
        <dbReference type="ARBA" id="ARBA00002061"/>
    </source>
</evidence>
<keyword evidence="10 13" id="KW-1133">Transmembrane helix</keyword>
<comment type="caution">
    <text evidence="14">The sequence shown here is derived from an EMBL/GenBank/DDBJ whole genome shotgun (WGS) entry which is preliminary data.</text>
</comment>
<protein>
    <recommendedName>
        <fullName evidence="5">Sec translocon accessory complex subunit YajC</fullName>
    </recommendedName>
</protein>
<dbReference type="SMART" id="SM01323">
    <property type="entry name" value="YajC"/>
    <property type="match status" value="1"/>
</dbReference>
<keyword evidence="8 13" id="KW-0812">Transmembrane</keyword>
<dbReference type="EMBL" id="PDLY01000001">
    <property type="protein sequence ID" value="MBA5726688.1"/>
    <property type="molecule type" value="Genomic_DNA"/>
</dbReference>
<sequence>MNSFLFSTAYAADAGTGGGAFSSAAMLQYAPIVLVFVVFYFLLIRPQQKRQRELREEQNSLRRGDRIVTAGGILGTVQNTRDDSQEIDVEIAPGVKVKVIRSTITTVLSREDRVANDS</sequence>